<feature type="region of interest" description="Disordered" evidence="1">
    <location>
        <begin position="61"/>
        <end position="85"/>
    </location>
</feature>
<evidence type="ECO:0000256" key="1">
    <source>
        <dbReference type="SAM" id="MobiDB-lite"/>
    </source>
</evidence>
<feature type="compositionally biased region" description="Polar residues" evidence="1">
    <location>
        <begin position="462"/>
        <end position="474"/>
    </location>
</feature>
<dbReference type="EMBL" id="KZ301969">
    <property type="protein sequence ID" value="PFH54877.1"/>
    <property type="molecule type" value="Genomic_DNA"/>
</dbReference>
<name>A0A2A9P174_9AGAR</name>
<evidence type="ECO:0000313" key="2">
    <source>
        <dbReference type="EMBL" id="PFH54877.1"/>
    </source>
</evidence>
<accession>A0A2A9P174</accession>
<feature type="compositionally biased region" description="Polar residues" evidence="1">
    <location>
        <begin position="485"/>
        <end position="506"/>
    </location>
</feature>
<feature type="compositionally biased region" description="Polar residues" evidence="1">
    <location>
        <begin position="406"/>
        <end position="418"/>
    </location>
</feature>
<evidence type="ECO:0000313" key="3">
    <source>
        <dbReference type="Proteomes" id="UP000242287"/>
    </source>
</evidence>
<reference evidence="2 3" key="1">
    <citation type="submission" date="2014-02" db="EMBL/GenBank/DDBJ databases">
        <title>Transposable element dynamics among asymbiotic and ectomycorrhizal Amanita fungi.</title>
        <authorList>
            <consortium name="DOE Joint Genome Institute"/>
            <person name="Hess J."/>
            <person name="Skrede I."/>
            <person name="Wolfe B."/>
            <person name="LaButti K."/>
            <person name="Ohm R.A."/>
            <person name="Grigoriev I.V."/>
            <person name="Pringle A."/>
        </authorList>
    </citation>
    <scope>NUCLEOTIDE SEQUENCE [LARGE SCALE GENOMIC DNA]</scope>
    <source>
        <strain evidence="2 3">SKay4041</strain>
    </source>
</reference>
<feature type="region of interest" description="Disordered" evidence="1">
    <location>
        <begin position="126"/>
        <end position="150"/>
    </location>
</feature>
<proteinExistence type="predicted"/>
<gene>
    <name evidence="2" type="ORF">AMATHDRAFT_134605</name>
</gene>
<organism evidence="2 3">
    <name type="scientific">Amanita thiersii Skay4041</name>
    <dbReference type="NCBI Taxonomy" id="703135"/>
    <lineage>
        <taxon>Eukaryota</taxon>
        <taxon>Fungi</taxon>
        <taxon>Dikarya</taxon>
        <taxon>Basidiomycota</taxon>
        <taxon>Agaricomycotina</taxon>
        <taxon>Agaricomycetes</taxon>
        <taxon>Agaricomycetidae</taxon>
        <taxon>Agaricales</taxon>
        <taxon>Pluteineae</taxon>
        <taxon>Amanitaceae</taxon>
        <taxon>Amanita</taxon>
    </lineage>
</organism>
<feature type="region of interest" description="Disordered" evidence="1">
    <location>
        <begin position="400"/>
        <end position="426"/>
    </location>
</feature>
<dbReference type="Proteomes" id="UP000242287">
    <property type="component" value="Unassembled WGS sequence"/>
</dbReference>
<dbReference type="OrthoDB" id="5338195at2759"/>
<protein>
    <submittedName>
        <fullName evidence="2">Uncharacterized protein</fullName>
    </submittedName>
</protein>
<feature type="region of interest" description="Disordered" evidence="1">
    <location>
        <begin position="462"/>
        <end position="506"/>
    </location>
</feature>
<keyword evidence="3" id="KW-1185">Reference proteome</keyword>
<sequence>MSKAPQPPLIIDLPVGSKLGWELHNTVENASLHSIPDSAVIVRSLRQSRERWLLSTFPKFSSKARPSKSSETVTPPPPHTIQTRGQCDLEIGPHIFLNTIFYEVHYISTQPQASWQSTSVAPYSTAYSQDAPSTSATSQPSVPTPSNSTPLTAVTTITPALINQVNTAASSNPILANLLQLAAAGKATPDQLKTLGLLIQSLASPDAAAIASGAVAQTQTTNQMPSSLPVTRPPVKPFDIVIEFHELPNERWLFPRGPATCERILDSSATDAAYDTILTTCIPFEKPTSENDLPTIDQLESNISKGAAKPVTPQVVKFRLKKAPLAVWDTLRRWMGSEQDMNKHQEYLSNLKPLPRVYLGYQLLSGSLLTQLQEVSTHPYPMRLIKPSFYSSRSKKKAKIAKELTDTSQSKLDGSSTPKQRRRTQVKKQITSQISCLICGNTHLPLILGGRYCRPCVEAGKTTTQDVTRPSQASHEGKTPIFIHSNYSSQAQSQTPETTKNTPQHE</sequence>
<dbReference type="AlphaFoldDB" id="A0A2A9P174"/>